<protein>
    <submittedName>
        <fullName evidence="1">Gp43</fullName>
    </submittedName>
</protein>
<gene>
    <name evidence="1" type="primary">43</name>
</gene>
<keyword evidence="2" id="KW-1185">Reference proteome</keyword>
<reference evidence="1 2" key="1">
    <citation type="journal article" date="2010" name="BMC Genomics">
        <title>Genomic analysis and relatedness of P2-like phages of the Burkholderia cepacia complex.</title>
        <authorList>
            <person name="Lynch K.H."/>
            <person name="Stothard P."/>
            <person name="Dennis J.J."/>
        </authorList>
    </citation>
    <scope>NUCLEOTIDE SEQUENCE [LARGE SCALE GENOMIC DNA]</scope>
</reference>
<evidence type="ECO:0000313" key="2">
    <source>
        <dbReference type="Proteomes" id="UP000008729"/>
    </source>
</evidence>
<dbReference type="EMBL" id="GU911304">
    <property type="protein sequence ID" value="ADP02336.1"/>
    <property type="molecule type" value="Genomic_DNA"/>
</dbReference>
<proteinExistence type="predicted"/>
<name>E5E3X2_9CAUD</name>
<dbReference type="GeneID" id="10323925"/>
<sequence>MMRIDAPSRAAMPPGATAVSSIFVYLYTVAGKAASGAPRWAMAIV</sequence>
<dbReference type="RefSeq" id="YP_004306455.1">
    <property type="nucleotide sequence ID" value="NC_015266.1"/>
</dbReference>
<accession>E5E3X2</accession>
<dbReference type="KEGG" id="vg:10323925"/>
<dbReference type="Proteomes" id="UP000008729">
    <property type="component" value="Segment"/>
</dbReference>
<evidence type="ECO:0000313" key="1">
    <source>
        <dbReference type="EMBL" id="ADP02336.1"/>
    </source>
</evidence>
<organism evidence="1 2">
    <name type="scientific">Burkholderia phage KL3</name>
    <dbReference type="NCBI Taxonomy" id="910474"/>
    <lineage>
        <taxon>Viruses</taxon>
        <taxon>Duplodnaviria</taxon>
        <taxon>Heunggongvirae</taxon>
        <taxon>Uroviricota</taxon>
        <taxon>Caudoviricetes</taxon>
        <taxon>Peduoviridae</taxon>
        <taxon>Kayeltresvirus</taxon>
        <taxon>Kayeltresvirus KL3</taxon>
    </lineage>
</organism>